<dbReference type="GO" id="GO:0008408">
    <property type="term" value="F:3'-5' exonuclease activity"/>
    <property type="evidence" value="ECO:0007669"/>
    <property type="project" value="InterPro"/>
</dbReference>
<protein>
    <recommendedName>
        <fullName evidence="2">FHA domain-containing protein</fullName>
    </recommendedName>
</protein>
<evidence type="ECO:0000259" key="2">
    <source>
        <dbReference type="SMART" id="SM00240"/>
    </source>
</evidence>
<accession>A0A7S4MGJ0</accession>
<dbReference type="InterPro" id="IPR000253">
    <property type="entry name" value="FHA_dom"/>
</dbReference>
<dbReference type="InterPro" id="IPR039253">
    <property type="entry name" value="APLF"/>
</dbReference>
<dbReference type="Gene3D" id="2.60.200.20">
    <property type="match status" value="1"/>
</dbReference>
<sequence length="499" mass="56955">MAGVRLLSLDSVGSDVTNSKHEYELETEKEYVVGRDKSADILIDDKRCSRKQAILCCDDSGLSVTPLGTNPCFVCSRNEDPISLAKKEATKLQHNDKICFLALEFPFLVRYPRNSNDDDESMEDEIISEEEEDERPHCKYGAKCYRANPDHVRKFYHPHKDLHGNPRAQPKAQSSDDESDDMEIEIEISEESSPTVEQKAEKKEATTVKNVKEISAPGTRIIAEEDEELLAEKKREVNRQIAEKQAKIFKQNVTPRKIEVTKPKESQEKKIEKKKVVEQNTATEMKKSEYLDTDLAYSLLFPPLCIDSSSQYDVSKASKIMAKEILKFLHTYSETKEIRVTLLDDPVQPLGELVTKYLHTLYEKNKLPVDNRFSVITENSENFAITSQRFLVCPVTWRFKPNHHISRALFKNHKEIVSEVQRQAKQKHLTAKVGETYQVLLPELCDKTQVLLLVNGPNISNTKKPNCLQGDYKKGAAHLESCYSSLFNHFASLCGLEEQ</sequence>
<dbReference type="PANTHER" id="PTHR21315">
    <property type="entry name" value="APRATAXIN AND PNK-LIKE FACTOR-RELATED"/>
    <property type="match status" value="1"/>
</dbReference>
<dbReference type="InterPro" id="IPR019406">
    <property type="entry name" value="APLF_PBZ"/>
</dbReference>
<dbReference type="SUPFAM" id="SSF49879">
    <property type="entry name" value="SMAD/FHA domain"/>
    <property type="match status" value="1"/>
</dbReference>
<feature type="domain" description="FHA" evidence="2">
    <location>
        <begin position="30"/>
        <end position="82"/>
    </location>
</feature>
<dbReference type="GO" id="GO:0035861">
    <property type="term" value="C:site of double-strand break"/>
    <property type="evidence" value="ECO:0007669"/>
    <property type="project" value="TreeGrafter"/>
</dbReference>
<dbReference type="Pfam" id="PF10283">
    <property type="entry name" value="zf-CCHH"/>
    <property type="match status" value="1"/>
</dbReference>
<reference evidence="3" key="1">
    <citation type="submission" date="2021-01" db="EMBL/GenBank/DDBJ databases">
        <authorList>
            <person name="Corre E."/>
            <person name="Pelletier E."/>
            <person name="Niang G."/>
            <person name="Scheremetjew M."/>
            <person name="Finn R."/>
            <person name="Kale V."/>
            <person name="Holt S."/>
            <person name="Cochrane G."/>
            <person name="Meng A."/>
            <person name="Brown T."/>
            <person name="Cohen L."/>
        </authorList>
    </citation>
    <scope>NUCLEOTIDE SEQUENCE</scope>
    <source>
        <strain evidence="3">DIVA3 518/3/11/1/6</strain>
    </source>
</reference>
<dbReference type="GO" id="GO:0005634">
    <property type="term" value="C:nucleus"/>
    <property type="evidence" value="ECO:0007669"/>
    <property type="project" value="TreeGrafter"/>
</dbReference>
<dbReference type="PANTHER" id="PTHR21315:SF2">
    <property type="entry name" value="APRATAXIN AND PNK-LIKE FACTOR"/>
    <property type="match status" value="1"/>
</dbReference>
<dbReference type="EMBL" id="HBKP01012877">
    <property type="protein sequence ID" value="CAE2220909.1"/>
    <property type="molecule type" value="Transcribed_RNA"/>
</dbReference>
<name>A0A7S4MGJ0_9EUKA</name>
<dbReference type="SMART" id="SM00240">
    <property type="entry name" value="FHA"/>
    <property type="match status" value="1"/>
</dbReference>
<dbReference type="CDD" id="cd22671">
    <property type="entry name" value="FHA_APTX-like"/>
    <property type="match status" value="1"/>
</dbReference>
<organism evidence="3">
    <name type="scientific">Vannella robusta</name>
    <dbReference type="NCBI Taxonomy" id="1487602"/>
    <lineage>
        <taxon>Eukaryota</taxon>
        <taxon>Amoebozoa</taxon>
        <taxon>Discosea</taxon>
        <taxon>Flabellinia</taxon>
        <taxon>Vannellidae</taxon>
        <taxon>Vannella</taxon>
    </lineage>
</organism>
<gene>
    <name evidence="3" type="ORF">VSP0166_LOCUS9073</name>
</gene>
<dbReference type="InterPro" id="IPR008984">
    <property type="entry name" value="SMAD_FHA_dom_sf"/>
</dbReference>
<evidence type="ECO:0000256" key="1">
    <source>
        <dbReference type="SAM" id="MobiDB-lite"/>
    </source>
</evidence>
<feature type="region of interest" description="Disordered" evidence="1">
    <location>
        <begin position="155"/>
        <end position="182"/>
    </location>
</feature>
<dbReference type="GO" id="GO:0003906">
    <property type="term" value="F:DNA-(apurinic or apyrimidinic site) endonuclease activity"/>
    <property type="evidence" value="ECO:0007669"/>
    <property type="project" value="InterPro"/>
</dbReference>
<evidence type="ECO:0000313" key="3">
    <source>
        <dbReference type="EMBL" id="CAE2220909.1"/>
    </source>
</evidence>
<feature type="compositionally biased region" description="Acidic residues" evidence="1">
    <location>
        <begin position="117"/>
        <end position="133"/>
    </location>
</feature>
<dbReference type="GO" id="GO:0006302">
    <property type="term" value="P:double-strand break repair"/>
    <property type="evidence" value="ECO:0007669"/>
    <property type="project" value="InterPro"/>
</dbReference>
<dbReference type="AlphaFoldDB" id="A0A7S4MGJ0"/>
<feature type="region of interest" description="Disordered" evidence="1">
    <location>
        <begin position="113"/>
        <end position="133"/>
    </location>
</feature>
<proteinExistence type="predicted"/>
<feature type="compositionally biased region" description="Basic and acidic residues" evidence="1">
    <location>
        <begin position="155"/>
        <end position="164"/>
    </location>
</feature>
<dbReference type="Pfam" id="PF00498">
    <property type="entry name" value="FHA"/>
    <property type="match status" value="1"/>
</dbReference>